<dbReference type="GO" id="GO:0004725">
    <property type="term" value="F:protein tyrosine phosphatase activity"/>
    <property type="evidence" value="ECO:0007669"/>
    <property type="project" value="UniProtKB-EC"/>
</dbReference>
<dbReference type="SMART" id="SM01100">
    <property type="entry name" value="CRAL_TRIO_N"/>
    <property type="match status" value="1"/>
</dbReference>
<feature type="domain" description="CRAL-TRIO" evidence="5">
    <location>
        <begin position="73"/>
        <end position="232"/>
    </location>
</feature>
<dbReference type="InterPro" id="IPR001251">
    <property type="entry name" value="CRAL-TRIO_dom"/>
</dbReference>
<dbReference type="InterPro" id="IPR011074">
    <property type="entry name" value="CRAL/TRIO_N_dom"/>
</dbReference>
<name>A0A9D3RVN8_ANGAN</name>
<evidence type="ECO:0000313" key="7">
    <source>
        <dbReference type="Proteomes" id="UP001044222"/>
    </source>
</evidence>
<dbReference type="PANTHER" id="PTHR19134">
    <property type="entry name" value="RECEPTOR-TYPE TYROSINE-PROTEIN PHOSPHATASE"/>
    <property type="match status" value="1"/>
</dbReference>
<dbReference type="PRINTS" id="PR00180">
    <property type="entry name" value="CRETINALDHBP"/>
</dbReference>
<evidence type="ECO:0000256" key="2">
    <source>
        <dbReference type="ARBA" id="ARBA00022912"/>
    </source>
</evidence>
<dbReference type="EC" id="3.1.3.48" evidence="1"/>
<proteinExistence type="predicted"/>
<evidence type="ECO:0000256" key="3">
    <source>
        <dbReference type="SAM" id="MobiDB-lite"/>
    </source>
</evidence>
<dbReference type="Pfam" id="PF00102">
    <property type="entry name" value="Y_phosphatase"/>
    <property type="match status" value="1"/>
</dbReference>
<dbReference type="SUPFAM" id="SSF46938">
    <property type="entry name" value="CRAL/TRIO N-terminal domain"/>
    <property type="match status" value="1"/>
</dbReference>
<feature type="compositionally biased region" description="Basic residues" evidence="3">
    <location>
        <begin position="307"/>
        <end position="316"/>
    </location>
</feature>
<dbReference type="Pfam" id="PF00650">
    <property type="entry name" value="CRAL_TRIO"/>
    <property type="match status" value="1"/>
</dbReference>
<dbReference type="AlphaFoldDB" id="A0A9D3RVN8"/>
<dbReference type="Proteomes" id="UP001044222">
    <property type="component" value="Chromosome 7"/>
</dbReference>
<feature type="domain" description="Tyrosine-protein phosphatase" evidence="4">
    <location>
        <begin position="441"/>
        <end position="560"/>
    </location>
</feature>
<dbReference type="PROSITE" id="PS50191">
    <property type="entry name" value="CRAL_TRIO"/>
    <property type="match status" value="1"/>
</dbReference>
<dbReference type="PROSITE" id="PS50055">
    <property type="entry name" value="TYR_PHOSPHATASE_PTP"/>
    <property type="match status" value="1"/>
</dbReference>
<dbReference type="InterPro" id="IPR029021">
    <property type="entry name" value="Prot-tyrosine_phosphatase-like"/>
</dbReference>
<evidence type="ECO:0000313" key="6">
    <source>
        <dbReference type="EMBL" id="KAG5845279.1"/>
    </source>
</evidence>
<feature type="compositionally biased region" description="Low complexity" evidence="3">
    <location>
        <begin position="396"/>
        <end position="405"/>
    </location>
</feature>
<evidence type="ECO:0000259" key="4">
    <source>
        <dbReference type="PROSITE" id="PS50055"/>
    </source>
</evidence>
<keyword evidence="7" id="KW-1185">Reference proteome</keyword>
<keyword evidence="2" id="KW-0904">Protein phosphatase</keyword>
<dbReference type="SUPFAM" id="SSF52087">
    <property type="entry name" value="CRAL/TRIO domain"/>
    <property type="match status" value="1"/>
</dbReference>
<accession>A0A9D3RVN8</accession>
<reference evidence="6" key="1">
    <citation type="submission" date="2021-01" db="EMBL/GenBank/DDBJ databases">
        <title>A chromosome-scale assembly of European eel, Anguilla anguilla.</title>
        <authorList>
            <person name="Henkel C."/>
            <person name="Jong-Raadsen S.A."/>
            <person name="Dufour S."/>
            <person name="Weltzien F.-A."/>
            <person name="Palstra A.P."/>
            <person name="Pelster B."/>
            <person name="Spaink H.P."/>
            <person name="Van Den Thillart G.E."/>
            <person name="Jansen H."/>
            <person name="Zahm M."/>
            <person name="Klopp C."/>
            <person name="Cedric C."/>
            <person name="Louis A."/>
            <person name="Berthelot C."/>
            <person name="Parey E."/>
            <person name="Roest Crollius H."/>
            <person name="Montfort J."/>
            <person name="Robinson-Rechavi M."/>
            <person name="Bucao C."/>
            <person name="Bouchez O."/>
            <person name="Gislard M."/>
            <person name="Lluch J."/>
            <person name="Milhes M."/>
            <person name="Lampietro C."/>
            <person name="Lopez Roques C."/>
            <person name="Donnadieu C."/>
            <person name="Braasch I."/>
            <person name="Desvignes T."/>
            <person name="Postlethwait J."/>
            <person name="Bobe J."/>
            <person name="Guiguen Y."/>
            <person name="Dirks R."/>
        </authorList>
    </citation>
    <scope>NUCLEOTIDE SEQUENCE</scope>
    <source>
        <strain evidence="6">Tag_6206</strain>
        <tissue evidence="6">Liver</tissue>
    </source>
</reference>
<dbReference type="FunFam" id="3.90.190.10:FF:000210">
    <property type="entry name" value="Receptor-type tyrosine-protein phosphatase delta isoform x2"/>
    <property type="match status" value="1"/>
</dbReference>
<evidence type="ECO:0000256" key="1">
    <source>
        <dbReference type="ARBA" id="ARBA00013064"/>
    </source>
</evidence>
<protein>
    <recommendedName>
        <fullName evidence="1">protein-tyrosine-phosphatase</fullName>
        <ecNumber evidence="1">3.1.3.48</ecNumber>
    </recommendedName>
</protein>
<dbReference type="FunFam" id="3.40.525.10:FF:000005">
    <property type="entry name" value="Tyrosine-protein phosphatase non-receptor type 9"/>
    <property type="match status" value="1"/>
</dbReference>
<comment type="caution">
    <text evidence="6">The sequence shown here is derived from an EMBL/GenBank/DDBJ whole genome shotgun (WGS) entry which is preliminary data.</text>
</comment>
<feature type="compositionally biased region" description="Pro residues" evidence="3">
    <location>
        <begin position="271"/>
        <end position="291"/>
    </location>
</feature>
<dbReference type="InterPro" id="IPR036273">
    <property type="entry name" value="CRAL/TRIO_N_dom_sf"/>
</dbReference>
<keyword evidence="2" id="KW-0378">Hydrolase</keyword>
<dbReference type="SMART" id="SM00194">
    <property type="entry name" value="PTPc"/>
    <property type="match status" value="1"/>
</dbReference>
<dbReference type="InterPro" id="IPR050348">
    <property type="entry name" value="Protein-Tyr_Phosphatase"/>
</dbReference>
<dbReference type="EMBL" id="JAFIRN010000007">
    <property type="protein sequence ID" value="KAG5845279.1"/>
    <property type="molecule type" value="Genomic_DNA"/>
</dbReference>
<sequence>MAEALTTQEELAVEEFLVELRNREQHGVVLVTQSTAVKFLMARKFDVSRAIDLFQAYKNTRIKEGIYNINPDEEPLRSELLSGKFTVLPRRDAKGAALALFTARLHRPELTTHKSVLQAIIYQLDKAIESIQTQRDGLVFIYDMTNSSYGNFDYELCVKILNLLKGAFPARLKCVFIVSSPLWFRAPFAVLRLFVREKLRERVCTVKAPELACHIPTESLPEHLGGSLVCSHGLAWIQSCVNSSQSWPSRRGTGGGRLHGQPAPLLLPGAEPAPPPPAPTPTPPPPRPPGDGPNSSNCSPADNGNLRHGRPVRPGRTRGEPNAVGWFHRSWNGSGPPRGPGRRGPGRRGPEPRRQRQPAGDPPAPPQSGHAPDTPRTASPAAWGWGWGGGGGEVGAPGRAQAPPLRRARRGEEPSVHMPEPGGMTVKELVQHVKRRRKKGIYQEYEEIRKEPPCGTFHHSKKPHNQIKNRYSDVLCLDQSRVKLSALQDDDDDETSSSDYINASFMDGYRRSNAYIATQGPLPKTFADFWRMVWEQRVLIIVMTTRVVERGRVKCGQYWPLEAGRAEDHAPSWSGTSASRCSRTSRSLTWRSATARRASGGRWRTTCT</sequence>
<dbReference type="InterPro" id="IPR036865">
    <property type="entry name" value="CRAL-TRIO_dom_sf"/>
</dbReference>
<gene>
    <name evidence="6" type="ORF">ANANG_G00137090</name>
</gene>
<evidence type="ECO:0000259" key="5">
    <source>
        <dbReference type="PROSITE" id="PS50191"/>
    </source>
</evidence>
<organism evidence="6 7">
    <name type="scientific">Anguilla anguilla</name>
    <name type="common">European freshwater eel</name>
    <name type="synonym">Muraena anguilla</name>
    <dbReference type="NCBI Taxonomy" id="7936"/>
    <lineage>
        <taxon>Eukaryota</taxon>
        <taxon>Metazoa</taxon>
        <taxon>Chordata</taxon>
        <taxon>Craniata</taxon>
        <taxon>Vertebrata</taxon>
        <taxon>Euteleostomi</taxon>
        <taxon>Actinopterygii</taxon>
        <taxon>Neopterygii</taxon>
        <taxon>Teleostei</taxon>
        <taxon>Anguilliformes</taxon>
        <taxon>Anguillidae</taxon>
        <taxon>Anguilla</taxon>
    </lineage>
</organism>
<dbReference type="PANTHER" id="PTHR19134:SF328">
    <property type="entry name" value="PROTEIN TYROSINE PHOSPHATASE NON-RECEPTOR TYPE 9B"/>
    <property type="match status" value="1"/>
</dbReference>
<dbReference type="CDD" id="cd00170">
    <property type="entry name" value="SEC14"/>
    <property type="match status" value="1"/>
</dbReference>
<dbReference type="SMART" id="SM00516">
    <property type="entry name" value="SEC14"/>
    <property type="match status" value="1"/>
</dbReference>
<dbReference type="Gene3D" id="3.40.525.10">
    <property type="entry name" value="CRAL-TRIO lipid binding domain"/>
    <property type="match status" value="1"/>
</dbReference>
<dbReference type="Gene3D" id="3.90.190.10">
    <property type="entry name" value="Protein tyrosine phosphatase superfamily"/>
    <property type="match status" value="1"/>
</dbReference>
<dbReference type="InterPro" id="IPR000242">
    <property type="entry name" value="PTP_cat"/>
</dbReference>
<feature type="region of interest" description="Disordered" evidence="3">
    <location>
        <begin position="247"/>
        <end position="422"/>
    </location>
</feature>
<dbReference type="SUPFAM" id="SSF52799">
    <property type="entry name" value="(Phosphotyrosine protein) phosphatases II"/>
    <property type="match status" value="1"/>
</dbReference>
<feature type="compositionally biased region" description="Gly residues" evidence="3">
    <location>
        <begin position="385"/>
        <end position="395"/>
    </location>
</feature>